<sequence length="202" mass="22800">MTANTLVRVTTWQVLRIKLRTILLRVICHETQRKTSKPKLDLTETVIIAQRYNVSERTVAHTTLAMFHAALKAGIISSGQSSDITSALIVDKNKIRREKLVPNLKQRSTDEYPIKSLYFDGRKDEIKIQTGIVREEHISLVVEPNSQFVGHVTPSSGSAHDETTIIFDYITSQLKGGFDEVDVLRCDGTNTNTSCKKVFFEH</sequence>
<dbReference type="Proteomes" id="UP000499080">
    <property type="component" value="Unassembled WGS sequence"/>
</dbReference>
<name>A0A4Y2SJN0_ARAVE</name>
<evidence type="ECO:0000313" key="1">
    <source>
        <dbReference type="EMBL" id="GBN88468.1"/>
    </source>
</evidence>
<protein>
    <submittedName>
        <fullName evidence="1">Uncharacterized protein</fullName>
    </submittedName>
</protein>
<organism evidence="1 2">
    <name type="scientific">Araneus ventricosus</name>
    <name type="common">Orbweaver spider</name>
    <name type="synonym">Epeira ventricosa</name>
    <dbReference type="NCBI Taxonomy" id="182803"/>
    <lineage>
        <taxon>Eukaryota</taxon>
        <taxon>Metazoa</taxon>
        <taxon>Ecdysozoa</taxon>
        <taxon>Arthropoda</taxon>
        <taxon>Chelicerata</taxon>
        <taxon>Arachnida</taxon>
        <taxon>Araneae</taxon>
        <taxon>Araneomorphae</taxon>
        <taxon>Entelegynae</taxon>
        <taxon>Araneoidea</taxon>
        <taxon>Araneidae</taxon>
        <taxon>Araneus</taxon>
    </lineage>
</organism>
<dbReference type="EMBL" id="BGPR01022300">
    <property type="protein sequence ID" value="GBN88468.1"/>
    <property type="molecule type" value="Genomic_DNA"/>
</dbReference>
<comment type="caution">
    <text evidence="1">The sequence shown here is derived from an EMBL/GenBank/DDBJ whole genome shotgun (WGS) entry which is preliminary data.</text>
</comment>
<dbReference type="AlphaFoldDB" id="A0A4Y2SJN0"/>
<accession>A0A4Y2SJN0</accession>
<evidence type="ECO:0000313" key="2">
    <source>
        <dbReference type="Proteomes" id="UP000499080"/>
    </source>
</evidence>
<keyword evidence="2" id="KW-1185">Reference proteome</keyword>
<gene>
    <name evidence="1" type="ORF">AVEN_188500_1</name>
</gene>
<reference evidence="1 2" key="1">
    <citation type="journal article" date="2019" name="Sci. Rep.">
        <title>Orb-weaving spider Araneus ventricosus genome elucidates the spidroin gene catalogue.</title>
        <authorList>
            <person name="Kono N."/>
            <person name="Nakamura H."/>
            <person name="Ohtoshi R."/>
            <person name="Moran D.A.P."/>
            <person name="Shinohara A."/>
            <person name="Yoshida Y."/>
            <person name="Fujiwara M."/>
            <person name="Mori M."/>
            <person name="Tomita M."/>
            <person name="Arakawa K."/>
        </authorList>
    </citation>
    <scope>NUCLEOTIDE SEQUENCE [LARGE SCALE GENOMIC DNA]</scope>
</reference>
<proteinExistence type="predicted"/>
<dbReference type="OrthoDB" id="8058698at2759"/>